<dbReference type="Proteomes" id="UP000243105">
    <property type="component" value="Unassembled WGS sequence"/>
</dbReference>
<evidence type="ECO:0000313" key="2">
    <source>
        <dbReference type="Proteomes" id="UP000243105"/>
    </source>
</evidence>
<evidence type="ECO:0000313" key="1">
    <source>
        <dbReference type="EMBL" id="CUS99518.1"/>
    </source>
</evidence>
<dbReference type="EMBL" id="CZVV01000027">
    <property type="protein sequence ID" value="CUS99518.1"/>
    <property type="molecule type" value="Genomic_DNA"/>
</dbReference>
<reference evidence="1 2" key="1">
    <citation type="submission" date="2015-11" db="EMBL/GenBank/DDBJ databases">
        <authorList>
            <person name="Varghese N."/>
        </authorList>
    </citation>
    <scope>NUCLEOTIDE SEQUENCE [LARGE SCALE GENOMIC DNA]</scope>
    <source>
        <strain evidence="1 2">JGI-25</strain>
    </source>
</reference>
<accession>A0A916LJ16</accession>
<gene>
    <name evidence="1" type="ORF">JGI25_00585</name>
</gene>
<organism evidence="1 2">
    <name type="scientific">Kryptobacter tengchongensis</name>
    <dbReference type="NCBI Taxonomy" id="1643429"/>
    <lineage>
        <taxon>Bacteria</taxon>
        <taxon>Pseudomonadati</taxon>
        <taxon>Candidatus Kryptoniota</taxon>
        <taxon>Candidatus Kryptobacter</taxon>
    </lineage>
</organism>
<dbReference type="RefSeq" id="WP_072263731.1">
    <property type="nucleotide sequence ID" value="NZ_CZVV01000027.1"/>
</dbReference>
<sequence>MIDSVKLLYSVNYGGFNEVLMSKVRGDTLWEGIIPPQANGSLVRYFFKAWDSKGQYSQLPGDTSQNIYFYFVKDGELKIKDLQYTILKKWEYGVLGFKSKGLWYSDS</sequence>
<protein>
    <submittedName>
        <fullName evidence="1">Uncharacterized protein</fullName>
    </submittedName>
</protein>
<proteinExistence type="predicted"/>
<dbReference type="AlphaFoldDB" id="A0A916LJ16"/>
<comment type="caution">
    <text evidence="1">The sequence shown here is derived from an EMBL/GenBank/DDBJ whole genome shotgun (WGS) entry which is preliminary data.</text>
</comment>
<name>A0A916LJ16_KRYT1</name>